<organism evidence="1">
    <name type="scientific">Mustela putorius furo</name>
    <name type="common">European domestic ferret</name>
    <name type="synonym">Mustela furo</name>
    <dbReference type="NCBI Taxonomy" id="9669"/>
    <lineage>
        <taxon>Eukaryota</taxon>
        <taxon>Metazoa</taxon>
        <taxon>Chordata</taxon>
        <taxon>Craniata</taxon>
        <taxon>Vertebrata</taxon>
        <taxon>Euteleostomi</taxon>
        <taxon>Mammalia</taxon>
        <taxon>Eutheria</taxon>
        <taxon>Laurasiatheria</taxon>
        <taxon>Carnivora</taxon>
        <taxon>Caniformia</taxon>
        <taxon>Musteloidea</taxon>
        <taxon>Mustelidae</taxon>
        <taxon>Mustelinae</taxon>
        <taxon>Mustela</taxon>
    </lineage>
</organism>
<dbReference type="AlphaFoldDB" id="M3XY01"/>
<accession>M3XY01</accession>
<reference evidence="1" key="1">
    <citation type="submission" date="2024-06" db="UniProtKB">
        <authorList>
            <consortium name="Ensembl"/>
        </authorList>
    </citation>
    <scope>IDENTIFICATION</scope>
</reference>
<dbReference type="Ensembl" id="ENSMPUT00000004023.1">
    <property type="protein sequence ID" value="ENSMPUP00000003952.1"/>
    <property type="gene ID" value="ENSMPUG00000003984.1"/>
</dbReference>
<sequence length="78" mass="8543">MLSGLLWRIQKTQPPPPDAWWQELPTTLTVLGVTLLLSFPRLQTARISKQGCVCLPRILPNKTSGSSLPHSLLPGKTG</sequence>
<name>M3XY01_MUSPF</name>
<dbReference type="EMBL" id="AEYP01064191">
    <property type="status" value="NOT_ANNOTATED_CDS"/>
    <property type="molecule type" value="Genomic_DNA"/>
</dbReference>
<dbReference type="HOGENOM" id="CLU_2621417_0_0_1"/>
<protein>
    <submittedName>
        <fullName evidence="1">Uncharacterized protein</fullName>
    </submittedName>
</protein>
<dbReference type="InParanoid" id="M3XY01"/>
<proteinExistence type="predicted"/>
<evidence type="ECO:0000313" key="1">
    <source>
        <dbReference type="Ensembl" id="ENSMPUP00000003952.1"/>
    </source>
</evidence>